<sequence>MESTVYQATAADRAFENYYFGNGVEVADVSGWEYTTPGYERTRKVYVETEMEDDGPAPRSTLNFTVRFDPATGALAEATATDSKGQTWGTLAAVVILQLKELAAQIDPGTRPPIVPVHLDGARLNRFVVAQGDASDLNEVTKTTPDPRSTKALQLRTQALALLEEAQQLDGLKLYTVTHSHCAGNSTYIIWAASMPSEAQAKSVLDSEFEPWRDEHLTVEGHHFLDDVAGTSVASRLPDILESFSALASSEEACAS</sequence>
<gene>
    <name evidence="1" type="ORF">BFJ72_g14404</name>
</gene>
<accession>A0A420S420</accession>
<name>A0A420S420_GIBIN</name>
<protein>
    <submittedName>
        <fullName evidence="1">Uncharacterized protein</fullName>
    </submittedName>
</protein>
<dbReference type="Proteomes" id="UP000283569">
    <property type="component" value="Unassembled WGS sequence"/>
</dbReference>
<dbReference type="EMBL" id="MRDB01000105">
    <property type="protein sequence ID" value="RKL24030.1"/>
    <property type="molecule type" value="Genomic_DNA"/>
</dbReference>
<organism evidence="1 2">
    <name type="scientific">Gibberella intermedia</name>
    <name type="common">Bulb rot disease fungus</name>
    <name type="synonym">Fusarium proliferatum</name>
    <dbReference type="NCBI Taxonomy" id="948311"/>
    <lineage>
        <taxon>Eukaryota</taxon>
        <taxon>Fungi</taxon>
        <taxon>Dikarya</taxon>
        <taxon>Ascomycota</taxon>
        <taxon>Pezizomycotina</taxon>
        <taxon>Sordariomycetes</taxon>
        <taxon>Hypocreomycetidae</taxon>
        <taxon>Hypocreales</taxon>
        <taxon>Nectriaceae</taxon>
        <taxon>Fusarium</taxon>
        <taxon>Fusarium fujikuroi species complex</taxon>
    </lineage>
</organism>
<reference evidence="1 2" key="1">
    <citation type="journal article" date="2018" name="Sci. Rep.">
        <title>Characterisation of pathogen-specific regions and novel effector candidates in Fusarium oxysporum f. sp. cepae.</title>
        <authorList>
            <person name="Armitage A.D."/>
            <person name="Taylor A."/>
            <person name="Sobczyk M.K."/>
            <person name="Baxter L."/>
            <person name="Greenfield B.P."/>
            <person name="Bates H.J."/>
            <person name="Wilson F."/>
            <person name="Jackson A.C."/>
            <person name="Ott S."/>
            <person name="Harrison R.J."/>
            <person name="Clarkson J.P."/>
        </authorList>
    </citation>
    <scope>NUCLEOTIDE SEQUENCE [LARGE SCALE GENOMIC DNA]</scope>
    <source>
        <strain evidence="1 2">Fp_A8</strain>
    </source>
</reference>
<proteinExistence type="predicted"/>
<evidence type="ECO:0000313" key="1">
    <source>
        <dbReference type="EMBL" id="RKL24030.1"/>
    </source>
</evidence>
<evidence type="ECO:0000313" key="2">
    <source>
        <dbReference type="Proteomes" id="UP000283569"/>
    </source>
</evidence>
<dbReference type="AlphaFoldDB" id="A0A420S420"/>
<comment type="caution">
    <text evidence="1">The sequence shown here is derived from an EMBL/GenBank/DDBJ whole genome shotgun (WGS) entry which is preliminary data.</text>
</comment>